<comment type="subunit">
    <text evidence="8">Monomer.</text>
</comment>
<keyword evidence="10" id="KW-0548">Nucleotidyltransferase</keyword>
<organism evidence="10 11">
    <name type="scientific">Rhodocista pekingensis</name>
    <dbReference type="NCBI Taxonomy" id="201185"/>
    <lineage>
        <taxon>Bacteria</taxon>
        <taxon>Pseudomonadati</taxon>
        <taxon>Pseudomonadota</taxon>
        <taxon>Alphaproteobacteria</taxon>
        <taxon>Rhodospirillales</taxon>
        <taxon>Azospirillaceae</taxon>
        <taxon>Rhodocista</taxon>
    </lineage>
</organism>
<keyword evidence="4 8" id="KW-0547">Nucleotide-binding</keyword>
<dbReference type="GO" id="GO:0061603">
    <property type="term" value="F:molybdenum cofactor guanylyltransferase activity"/>
    <property type="evidence" value="ECO:0007669"/>
    <property type="project" value="UniProtKB-EC"/>
</dbReference>
<dbReference type="EMBL" id="JBHTCM010000003">
    <property type="protein sequence ID" value="MFC7331577.1"/>
    <property type="molecule type" value="Genomic_DNA"/>
</dbReference>
<keyword evidence="1 8" id="KW-0963">Cytoplasm</keyword>
<feature type="binding site" evidence="8">
    <location>
        <position position="115"/>
    </location>
    <ligand>
        <name>GTP</name>
        <dbReference type="ChEBI" id="CHEBI:37565"/>
    </ligand>
</feature>
<dbReference type="EC" id="2.7.7.77" evidence="8"/>
<comment type="cofactor">
    <cofactor evidence="8">
        <name>Mg(2+)</name>
        <dbReference type="ChEBI" id="CHEBI:18420"/>
    </cofactor>
</comment>
<dbReference type="PANTHER" id="PTHR19136">
    <property type="entry name" value="MOLYBDENUM COFACTOR GUANYLYLTRANSFERASE"/>
    <property type="match status" value="1"/>
</dbReference>
<evidence type="ECO:0000259" key="9">
    <source>
        <dbReference type="Pfam" id="PF12804"/>
    </source>
</evidence>
<feature type="binding site" evidence="8">
    <location>
        <begin position="8"/>
        <end position="10"/>
    </location>
    <ligand>
        <name>GTP</name>
        <dbReference type="ChEBI" id="CHEBI:37565"/>
    </ligand>
</feature>
<keyword evidence="11" id="KW-1185">Reference proteome</keyword>
<dbReference type="SUPFAM" id="SSF53448">
    <property type="entry name" value="Nucleotide-diphospho-sugar transferases"/>
    <property type="match status" value="1"/>
</dbReference>
<comment type="subcellular location">
    <subcellularLocation>
        <location evidence="8">Cytoplasm</location>
    </subcellularLocation>
</comment>
<evidence type="ECO:0000256" key="2">
    <source>
        <dbReference type="ARBA" id="ARBA00022679"/>
    </source>
</evidence>
<gene>
    <name evidence="8 10" type="primary">mobA</name>
    <name evidence="10" type="ORF">ACFQPS_00245</name>
</gene>
<evidence type="ECO:0000313" key="10">
    <source>
        <dbReference type="EMBL" id="MFC7331577.1"/>
    </source>
</evidence>
<keyword evidence="7 8" id="KW-0501">Molybdenum cofactor biosynthesis</keyword>
<evidence type="ECO:0000256" key="4">
    <source>
        <dbReference type="ARBA" id="ARBA00022741"/>
    </source>
</evidence>
<comment type="caution">
    <text evidence="10">The sequence shown here is derived from an EMBL/GenBank/DDBJ whole genome shotgun (WGS) entry which is preliminary data.</text>
</comment>
<proteinExistence type="inferred from homology"/>
<evidence type="ECO:0000256" key="3">
    <source>
        <dbReference type="ARBA" id="ARBA00022723"/>
    </source>
</evidence>
<feature type="binding site" evidence="8">
    <location>
        <position position="71"/>
    </location>
    <ligand>
        <name>GTP</name>
        <dbReference type="ChEBI" id="CHEBI:37565"/>
    </ligand>
</feature>
<dbReference type="HAMAP" id="MF_00316">
    <property type="entry name" value="MobA"/>
    <property type="match status" value="1"/>
</dbReference>
<keyword evidence="2 8" id="KW-0808">Transferase</keyword>
<reference evidence="11" key="1">
    <citation type="journal article" date="2019" name="Int. J. Syst. Evol. Microbiol.">
        <title>The Global Catalogue of Microorganisms (GCM) 10K type strain sequencing project: providing services to taxonomists for standard genome sequencing and annotation.</title>
        <authorList>
            <consortium name="The Broad Institute Genomics Platform"/>
            <consortium name="The Broad Institute Genome Sequencing Center for Infectious Disease"/>
            <person name="Wu L."/>
            <person name="Ma J."/>
        </authorList>
    </citation>
    <scope>NUCLEOTIDE SEQUENCE [LARGE SCALE GENOMIC DNA]</scope>
    <source>
        <strain evidence="11">CGMCC 1.16275</strain>
    </source>
</reference>
<dbReference type="InterPro" id="IPR013482">
    <property type="entry name" value="Molybde_CF_guanTrfase"/>
</dbReference>
<dbReference type="NCBIfam" id="TIGR02665">
    <property type="entry name" value="molyb_mobA"/>
    <property type="match status" value="1"/>
</dbReference>
<comment type="similarity">
    <text evidence="8">Belongs to the MobA family.</text>
</comment>
<dbReference type="Gene3D" id="3.90.550.10">
    <property type="entry name" value="Spore Coat Polysaccharide Biosynthesis Protein SpsA, Chain A"/>
    <property type="match status" value="1"/>
</dbReference>
<sequence>MRTVGVILAGGQARRLGGGDKGLVPVGGTPMLERIVARFGPQVDRLVLSANGDPGRFRRRPSLAGLPVLPDAGVDGAPAGGDEDGAGPLAGILAALDWIAGQGLDAAHLVSVPTDCPFLPADLVARLAAASGAAPAPGTVAVARSRPDGSGRTPPRLHPVLARWPVVLRPDLCLALHRDGVRSVGAFLARCSVVPVDFAPLDCGAGTAIDPFFNVNTPGDLAAADRLARALGTD</sequence>
<dbReference type="InterPro" id="IPR029044">
    <property type="entry name" value="Nucleotide-diphossugar_trans"/>
</dbReference>
<feature type="domain" description="MobA-like NTP transferase" evidence="9">
    <location>
        <begin position="5"/>
        <end position="184"/>
    </location>
</feature>
<comment type="domain">
    <text evidence="8">The N-terminal domain determines nucleotide recognition and specific binding, while the C-terminal domain determines the specific binding to the target protein.</text>
</comment>
<keyword evidence="5 8" id="KW-0460">Magnesium</keyword>
<dbReference type="PANTHER" id="PTHR19136:SF81">
    <property type="entry name" value="MOLYBDENUM COFACTOR GUANYLYLTRANSFERASE"/>
    <property type="match status" value="1"/>
</dbReference>
<comment type="function">
    <text evidence="8">Transfers a GMP moiety from GTP to Mo-molybdopterin (Mo-MPT) cofactor (Moco or molybdenum cofactor) to form Mo-molybdopterin guanine dinucleotide (Mo-MGD) cofactor.</text>
</comment>
<evidence type="ECO:0000256" key="1">
    <source>
        <dbReference type="ARBA" id="ARBA00022490"/>
    </source>
</evidence>
<comment type="catalytic activity">
    <reaction evidence="8">
        <text>Mo-molybdopterin + GTP + H(+) = Mo-molybdopterin guanine dinucleotide + diphosphate</text>
        <dbReference type="Rhea" id="RHEA:34243"/>
        <dbReference type="ChEBI" id="CHEBI:15378"/>
        <dbReference type="ChEBI" id="CHEBI:33019"/>
        <dbReference type="ChEBI" id="CHEBI:37565"/>
        <dbReference type="ChEBI" id="CHEBI:71302"/>
        <dbReference type="ChEBI" id="CHEBI:71310"/>
        <dbReference type="EC" id="2.7.7.77"/>
    </reaction>
</comment>
<dbReference type="Pfam" id="PF12804">
    <property type="entry name" value="NTP_transf_3"/>
    <property type="match status" value="1"/>
</dbReference>
<protein>
    <recommendedName>
        <fullName evidence="8">Molybdenum cofactor guanylyltransferase</fullName>
        <shortName evidence="8">MoCo guanylyltransferase</shortName>
        <ecNumber evidence="8">2.7.7.77</ecNumber>
    </recommendedName>
    <alternativeName>
        <fullName evidence="8">GTP:molybdopterin guanylyltransferase</fullName>
    </alternativeName>
    <alternativeName>
        <fullName evidence="8">Mo-MPT guanylyltransferase</fullName>
    </alternativeName>
    <alternativeName>
        <fullName evidence="8">Molybdopterin guanylyltransferase</fullName>
    </alternativeName>
    <alternativeName>
        <fullName evidence="8">Molybdopterin-guanine dinucleotide synthase</fullName>
        <shortName evidence="8">MGD synthase</shortName>
    </alternativeName>
</protein>
<dbReference type="CDD" id="cd02503">
    <property type="entry name" value="MobA"/>
    <property type="match status" value="1"/>
</dbReference>
<evidence type="ECO:0000256" key="7">
    <source>
        <dbReference type="ARBA" id="ARBA00023150"/>
    </source>
</evidence>
<keyword evidence="3 8" id="KW-0479">Metal-binding</keyword>
<name>A0ABW2KR10_9PROT</name>
<keyword evidence="6 8" id="KW-0342">GTP-binding</keyword>
<dbReference type="RefSeq" id="WP_377355438.1">
    <property type="nucleotide sequence ID" value="NZ_JBHTCM010000003.1"/>
</dbReference>
<evidence type="ECO:0000256" key="8">
    <source>
        <dbReference type="HAMAP-Rule" id="MF_00316"/>
    </source>
</evidence>
<dbReference type="Proteomes" id="UP001596456">
    <property type="component" value="Unassembled WGS sequence"/>
</dbReference>
<comment type="caution">
    <text evidence="8">Lacks conserved residue(s) required for the propagation of feature annotation.</text>
</comment>
<feature type="binding site" evidence="8">
    <location>
        <position position="21"/>
    </location>
    <ligand>
        <name>GTP</name>
        <dbReference type="ChEBI" id="CHEBI:37565"/>
    </ligand>
</feature>
<evidence type="ECO:0000256" key="6">
    <source>
        <dbReference type="ARBA" id="ARBA00023134"/>
    </source>
</evidence>
<evidence type="ECO:0000256" key="5">
    <source>
        <dbReference type="ARBA" id="ARBA00022842"/>
    </source>
</evidence>
<dbReference type="InterPro" id="IPR025877">
    <property type="entry name" value="MobA-like_NTP_Trfase"/>
</dbReference>
<feature type="binding site" evidence="8">
    <location>
        <position position="115"/>
    </location>
    <ligand>
        <name>Mg(2+)</name>
        <dbReference type="ChEBI" id="CHEBI:18420"/>
    </ligand>
</feature>
<accession>A0ABW2KR10</accession>
<evidence type="ECO:0000313" key="11">
    <source>
        <dbReference type="Proteomes" id="UP001596456"/>
    </source>
</evidence>